<protein>
    <submittedName>
        <fullName evidence="2">Uncharacterized protein</fullName>
    </submittedName>
</protein>
<evidence type="ECO:0000256" key="1">
    <source>
        <dbReference type="SAM" id="Phobius"/>
    </source>
</evidence>
<dbReference type="EMBL" id="JAMKFB020000014">
    <property type="protein sequence ID" value="KAL0175556.1"/>
    <property type="molecule type" value="Genomic_DNA"/>
</dbReference>
<keyword evidence="3" id="KW-1185">Reference proteome</keyword>
<keyword evidence="1" id="KW-0472">Membrane</keyword>
<gene>
    <name evidence="2" type="ORF">M9458_027886</name>
</gene>
<keyword evidence="1" id="KW-1133">Transmembrane helix</keyword>
<keyword evidence="1" id="KW-0812">Transmembrane</keyword>
<proteinExistence type="predicted"/>
<evidence type="ECO:0000313" key="3">
    <source>
        <dbReference type="Proteomes" id="UP001529510"/>
    </source>
</evidence>
<comment type="caution">
    <text evidence="2">The sequence shown here is derived from an EMBL/GenBank/DDBJ whole genome shotgun (WGS) entry which is preliminary data.</text>
</comment>
<dbReference type="AlphaFoldDB" id="A0ABD0PPC4"/>
<organism evidence="2 3">
    <name type="scientific">Cirrhinus mrigala</name>
    <name type="common">Mrigala</name>
    <dbReference type="NCBI Taxonomy" id="683832"/>
    <lineage>
        <taxon>Eukaryota</taxon>
        <taxon>Metazoa</taxon>
        <taxon>Chordata</taxon>
        <taxon>Craniata</taxon>
        <taxon>Vertebrata</taxon>
        <taxon>Euteleostomi</taxon>
        <taxon>Actinopterygii</taxon>
        <taxon>Neopterygii</taxon>
        <taxon>Teleostei</taxon>
        <taxon>Ostariophysi</taxon>
        <taxon>Cypriniformes</taxon>
        <taxon>Cyprinidae</taxon>
        <taxon>Labeoninae</taxon>
        <taxon>Labeonini</taxon>
        <taxon>Cirrhinus</taxon>
    </lineage>
</organism>
<sequence length="59" mass="6473">INVGLLIISFAGFLLPGYLFYHRRQLIQMKARGKANGLTPVENQALANGHSNGHILQEA</sequence>
<reference evidence="2 3" key="1">
    <citation type="submission" date="2024-05" db="EMBL/GenBank/DDBJ databases">
        <title>Genome sequencing and assembly of Indian major carp, Cirrhinus mrigala (Hamilton, 1822).</title>
        <authorList>
            <person name="Mohindra V."/>
            <person name="Chowdhury L.M."/>
            <person name="Lal K."/>
            <person name="Jena J.K."/>
        </authorList>
    </citation>
    <scope>NUCLEOTIDE SEQUENCE [LARGE SCALE GENOMIC DNA]</scope>
    <source>
        <strain evidence="2">CM1030</strain>
        <tissue evidence="2">Blood</tissue>
    </source>
</reference>
<evidence type="ECO:0000313" key="2">
    <source>
        <dbReference type="EMBL" id="KAL0175556.1"/>
    </source>
</evidence>
<name>A0ABD0PPC4_CIRMR</name>
<accession>A0ABD0PPC4</accession>
<feature type="transmembrane region" description="Helical" evidence="1">
    <location>
        <begin position="6"/>
        <end position="22"/>
    </location>
</feature>
<dbReference type="Proteomes" id="UP001529510">
    <property type="component" value="Unassembled WGS sequence"/>
</dbReference>
<feature type="non-terminal residue" evidence="2">
    <location>
        <position position="1"/>
    </location>
</feature>